<keyword evidence="4 8" id="KW-0812">Transmembrane</keyword>
<feature type="region of interest" description="Disordered" evidence="7">
    <location>
        <begin position="414"/>
        <end position="492"/>
    </location>
</feature>
<evidence type="ECO:0000256" key="6">
    <source>
        <dbReference type="ARBA" id="ARBA00023136"/>
    </source>
</evidence>
<gene>
    <name evidence="10" type="ORF">WJX74_010487</name>
</gene>
<comment type="caution">
    <text evidence="10">The sequence shown here is derived from an EMBL/GenBank/DDBJ whole genome shotgun (WGS) entry which is preliminary data.</text>
</comment>
<feature type="transmembrane region" description="Helical" evidence="8">
    <location>
        <begin position="605"/>
        <end position="634"/>
    </location>
</feature>
<feature type="domain" description="ShKT" evidence="9">
    <location>
        <begin position="376"/>
        <end position="410"/>
    </location>
</feature>
<dbReference type="EMBL" id="JALJOS010000005">
    <property type="protein sequence ID" value="KAK9839148.1"/>
    <property type="molecule type" value="Genomic_DNA"/>
</dbReference>
<proteinExistence type="predicted"/>
<evidence type="ECO:0000256" key="5">
    <source>
        <dbReference type="ARBA" id="ARBA00022989"/>
    </source>
</evidence>
<evidence type="ECO:0000256" key="3">
    <source>
        <dbReference type="ARBA" id="ARBA00022679"/>
    </source>
</evidence>
<dbReference type="Pfam" id="PF01549">
    <property type="entry name" value="ShK"/>
    <property type="match status" value="1"/>
</dbReference>
<evidence type="ECO:0000256" key="7">
    <source>
        <dbReference type="SAM" id="MobiDB-lite"/>
    </source>
</evidence>
<dbReference type="GO" id="GO:0016757">
    <property type="term" value="F:glycosyltransferase activity"/>
    <property type="evidence" value="ECO:0007669"/>
    <property type="project" value="UniProtKB-KW"/>
</dbReference>
<dbReference type="InterPro" id="IPR044845">
    <property type="entry name" value="HPAT/SRGT1-like"/>
</dbReference>
<evidence type="ECO:0000259" key="9">
    <source>
        <dbReference type="PROSITE" id="PS51670"/>
    </source>
</evidence>
<dbReference type="InterPro" id="IPR003582">
    <property type="entry name" value="ShKT_dom"/>
</dbReference>
<dbReference type="InterPro" id="IPR056508">
    <property type="entry name" value="HPAT-like"/>
</dbReference>
<reference evidence="10 11" key="1">
    <citation type="journal article" date="2024" name="Nat. Commun.">
        <title>Phylogenomics reveals the evolutionary origins of lichenization in chlorophyte algae.</title>
        <authorList>
            <person name="Puginier C."/>
            <person name="Libourel C."/>
            <person name="Otte J."/>
            <person name="Skaloud P."/>
            <person name="Haon M."/>
            <person name="Grisel S."/>
            <person name="Petersen M."/>
            <person name="Berrin J.G."/>
            <person name="Delaux P.M."/>
            <person name="Dal Grande F."/>
            <person name="Keller J."/>
        </authorList>
    </citation>
    <scope>NUCLEOTIDE SEQUENCE [LARGE SCALE GENOMIC DNA]</scope>
    <source>
        <strain evidence="10 11">SAG 2145</strain>
    </source>
</reference>
<sequence length="652" mass="70706">MGQAPAMGTVHTVITTECGGYFSWQTLGLVYSHRKSGQPGPLTRLLSCTEAQLKDQKDMDVVATHIAPSLTIDAANDDVYSAYNKPGAVLHWLETTDVKEDYILVIDADMVMRQPFVPEEVGVGPGWALSAYFSYLKGVSNELALKHVPWVAPRNDTYAGPEGRRGDMVGGFCLMYKDDMKRVAPLWLKYSRAVRHDPDAWNLTGDAFTKGPGDKPWISEMYGYSYGTAAADVWHKVIQSAHMYPSYFTTEAPRVLHYGLLWDIPNTDFKFDKHWHYGFDAYKCPPWNLTTDRPTAGLFPFPPAPKDLKVTGYPLLRDLLAIEPIVTLNAAFCERHLRACSPSEQLTQACNRARNMEIEMDAAFAALALELADQPCQDHQERCAMWARAGECVSNPGYMGSTCAKSCKKCSPPPARVIPSSPKMSASPPPVPMPPSAGAASSPVLLQTSTSSQGTRPATMSTKGAQQLPTDASIKASPSAATSGNGKDTGADAKGFLVLPQATKDASTSTEANSNPDEAAAALENLRPPDALAAHQVRSEKLEVDSLARPQLVLDGAKGQGVGIVLPKSQHDGDPEDLLIQGKGTQDVLVGQGSLSVDPPAPRKWLGLATLLYGLGWLGLFLWLATVAAILIFLPKARRRGILRTKTFKDRN</sequence>
<evidence type="ECO:0000256" key="1">
    <source>
        <dbReference type="ARBA" id="ARBA00004167"/>
    </source>
</evidence>
<dbReference type="Pfam" id="PF23452">
    <property type="entry name" value="HPAT"/>
    <property type="match status" value="1"/>
</dbReference>
<evidence type="ECO:0000256" key="2">
    <source>
        <dbReference type="ARBA" id="ARBA00022676"/>
    </source>
</evidence>
<evidence type="ECO:0000256" key="4">
    <source>
        <dbReference type="ARBA" id="ARBA00022692"/>
    </source>
</evidence>
<feature type="compositionally biased region" description="Polar residues" evidence="7">
    <location>
        <begin position="445"/>
        <end position="470"/>
    </location>
</feature>
<dbReference type="Proteomes" id="UP001438707">
    <property type="component" value="Unassembled WGS sequence"/>
</dbReference>
<dbReference type="AlphaFoldDB" id="A0AAW1S0K9"/>
<dbReference type="GO" id="GO:0016020">
    <property type="term" value="C:membrane"/>
    <property type="evidence" value="ECO:0007669"/>
    <property type="project" value="UniProtKB-SubCell"/>
</dbReference>
<keyword evidence="6 8" id="KW-0472">Membrane</keyword>
<name>A0AAW1S0K9_9CHLO</name>
<keyword evidence="3" id="KW-0808">Transferase</keyword>
<evidence type="ECO:0000256" key="8">
    <source>
        <dbReference type="SAM" id="Phobius"/>
    </source>
</evidence>
<dbReference type="PANTHER" id="PTHR31485">
    <property type="entry name" value="PEPTIDYL SERINE ALPHA-GALACTOSYLTRANSFERASE"/>
    <property type="match status" value="1"/>
</dbReference>
<organism evidence="10 11">
    <name type="scientific">Apatococcus lobatus</name>
    <dbReference type="NCBI Taxonomy" id="904363"/>
    <lineage>
        <taxon>Eukaryota</taxon>
        <taxon>Viridiplantae</taxon>
        <taxon>Chlorophyta</taxon>
        <taxon>core chlorophytes</taxon>
        <taxon>Trebouxiophyceae</taxon>
        <taxon>Chlorellales</taxon>
        <taxon>Chlorellaceae</taxon>
        <taxon>Apatococcus</taxon>
    </lineage>
</organism>
<protein>
    <recommendedName>
        <fullName evidence="9">ShKT domain-containing protein</fullName>
    </recommendedName>
</protein>
<evidence type="ECO:0000313" key="10">
    <source>
        <dbReference type="EMBL" id="KAK9839148.1"/>
    </source>
</evidence>
<dbReference type="PROSITE" id="PS51670">
    <property type="entry name" value="SHKT"/>
    <property type="match status" value="1"/>
</dbReference>
<keyword evidence="5 8" id="KW-1133">Transmembrane helix</keyword>
<dbReference type="PANTHER" id="PTHR31485:SF7">
    <property type="entry name" value="PEPTIDYL SERINE ALPHA-GALACTOSYLTRANSFERASE"/>
    <property type="match status" value="1"/>
</dbReference>
<comment type="subcellular location">
    <subcellularLocation>
        <location evidence="1">Membrane</location>
        <topology evidence="1">Single-pass membrane protein</topology>
    </subcellularLocation>
</comment>
<keyword evidence="2" id="KW-0328">Glycosyltransferase</keyword>
<dbReference type="SMART" id="SM00254">
    <property type="entry name" value="ShKT"/>
    <property type="match status" value="1"/>
</dbReference>
<accession>A0AAW1S0K9</accession>
<evidence type="ECO:0000313" key="11">
    <source>
        <dbReference type="Proteomes" id="UP001438707"/>
    </source>
</evidence>
<keyword evidence="11" id="KW-1185">Reference proteome</keyword>